<dbReference type="PANTHER" id="PTHR32282">
    <property type="entry name" value="BINDING PROTEIN TRANSPEPTIDASE, PUTATIVE-RELATED"/>
    <property type="match status" value="1"/>
</dbReference>
<keyword evidence="10" id="KW-0511">Multifunctional enzyme</keyword>
<feature type="compositionally biased region" description="Acidic residues" evidence="14">
    <location>
        <begin position="715"/>
        <end position="726"/>
    </location>
</feature>
<evidence type="ECO:0000256" key="14">
    <source>
        <dbReference type="SAM" id="MobiDB-lite"/>
    </source>
</evidence>
<reference evidence="18" key="1">
    <citation type="submission" date="2020-02" db="EMBL/GenBank/DDBJ databases">
        <authorList>
            <person name="Meier V. D."/>
        </authorList>
    </citation>
    <scope>NUCLEOTIDE SEQUENCE</scope>
    <source>
        <strain evidence="18">AVDCRST_MAG45</strain>
    </source>
</reference>
<dbReference type="InterPro" id="IPR036950">
    <property type="entry name" value="PBP_transglycosylase"/>
</dbReference>
<keyword evidence="6 18" id="KW-0808">Transferase</keyword>
<comment type="similarity">
    <text evidence="2">In the N-terminal section; belongs to the glycosyltransferase 51 family.</text>
</comment>
<feature type="compositionally biased region" description="Gly residues" evidence="14">
    <location>
        <begin position="693"/>
        <end position="714"/>
    </location>
</feature>
<evidence type="ECO:0000256" key="5">
    <source>
        <dbReference type="ARBA" id="ARBA00022676"/>
    </source>
</evidence>
<evidence type="ECO:0000256" key="13">
    <source>
        <dbReference type="ARBA" id="ARBA00049902"/>
    </source>
</evidence>
<keyword evidence="8" id="KW-0133">Cell shape</keyword>
<comment type="catalytic activity">
    <reaction evidence="12">
        <text>Preferential cleavage: (Ac)2-L-Lys-D-Ala-|-D-Ala. Also transpeptidation of peptidyl-alanyl moieties that are N-acyl substituents of D-alanine.</text>
        <dbReference type="EC" id="3.4.16.4"/>
    </reaction>
</comment>
<dbReference type="GO" id="GO:0009252">
    <property type="term" value="P:peptidoglycan biosynthetic process"/>
    <property type="evidence" value="ECO:0007669"/>
    <property type="project" value="UniProtKB-KW"/>
</dbReference>
<dbReference type="GO" id="GO:0030288">
    <property type="term" value="C:outer membrane-bounded periplasmic space"/>
    <property type="evidence" value="ECO:0007669"/>
    <property type="project" value="TreeGrafter"/>
</dbReference>
<feature type="region of interest" description="Disordered" evidence="14">
    <location>
        <begin position="636"/>
        <end position="726"/>
    </location>
</feature>
<protein>
    <submittedName>
        <fullName evidence="18">Multimodular transpeptidase-transglycosylase</fullName>
        <ecNumber evidence="18">2.4.1.129</ecNumber>
        <ecNumber evidence="18">3.4.-.-</ecNumber>
    </submittedName>
</protein>
<dbReference type="InterPro" id="IPR023346">
    <property type="entry name" value="Lysozyme-like_dom_sf"/>
</dbReference>
<keyword evidence="7 18" id="KW-0378">Hydrolase</keyword>
<evidence type="ECO:0000256" key="12">
    <source>
        <dbReference type="ARBA" id="ARBA00034000"/>
    </source>
</evidence>
<evidence type="ECO:0000256" key="6">
    <source>
        <dbReference type="ARBA" id="ARBA00022679"/>
    </source>
</evidence>
<evidence type="ECO:0000256" key="7">
    <source>
        <dbReference type="ARBA" id="ARBA00022801"/>
    </source>
</evidence>
<evidence type="ECO:0000256" key="15">
    <source>
        <dbReference type="SAM" id="Phobius"/>
    </source>
</evidence>
<dbReference type="EC" id="2.4.1.129" evidence="18"/>
<dbReference type="GO" id="GO:0071555">
    <property type="term" value="P:cell wall organization"/>
    <property type="evidence" value="ECO:0007669"/>
    <property type="project" value="UniProtKB-KW"/>
</dbReference>
<evidence type="ECO:0000256" key="3">
    <source>
        <dbReference type="ARBA" id="ARBA00022645"/>
    </source>
</evidence>
<sequence length="726" mass="78307">MTHRQRHTRRHRQRRPPIARGAGLGLAVLGAVAALGLVSVVGYVAAVAATAPNLDELQAIDKGQSSVIFAADGSRLGYVQSDEVRTPVPWSKMPADMRNALVAIEDENFWTHTGVDYGAIVRAGVKNIRSGKTVQGGSTITQQLARALYIKDAERSFDRKIREAKLASELEKRRSKRWILREYLNSVPFGTINGRTAIGIEAAARMYFSKAAADLELHQAALIAGLPQAPSQYNPFRNPSAALERRNEVLSQMIRNRHVSPARGRKAARKGLDLKRGDRYTKRREPYFFDYVQDQLIERYGAGVFRRGGLKVRTTIDPRLQEAGRQAIASQLGYPDDPSSAVVSIDPDSGHVKAMASSGQYDERTFNLAAQGSRQPGSAFKTMVLATAIRKEVDPRSTTYQSKPLKLDTDKYGPWKVETYDKSYGGRMDLVEATLKSDNTVYAQLDLDLGPDEVRETAKMMGITTKLDGLPAEGLGGLRLGVSPLEMANAYATLASGGMRNTPKAILKVEFPDGNTENLGKPKRKRVFSDGVASEVTKILEQNVQRGTGTKAEIGCPAAGKTGTTDDFNDAWFVGYTPKLASSVWVGYPNALREMRGVHGIDVAGGTFPAQIWGSYMQTAKGTDCSSFPSPSKPAKFSPFYGKRAKQGSSRSSGGSRTFVVPRSGGSFSGGGYSDDGYRSSPRFYESPSDSGSDGGGSSDGGSDGGSDDGGGGDIDIDVPEAPDID</sequence>
<keyword evidence="4" id="KW-0645">Protease</keyword>
<proteinExistence type="inferred from homology"/>
<dbReference type="Gene3D" id="1.10.3810.10">
    <property type="entry name" value="Biosynthetic peptidoglycan transglycosylase-like"/>
    <property type="match status" value="1"/>
</dbReference>
<accession>A0A6J4SHT8</accession>
<evidence type="ECO:0000256" key="9">
    <source>
        <dbReference type="ARBA" id="ARBA00022984"/>
    </source>
</evidence>
<dbReference type="PANTHER" id="PTHR32282:SF33">
    <property type="entry name" value="PEPTIDOGLYCAN GLYCOSYLTRANSFERASE"/>
    <property type="match status" value="1"/>
</dbReference>
<gene>
    <name evidence="18" type="ORF">AVDCRST_MAG45-802</name>
</gene>
<dbReference type="InterPro" id="IPR001460">
    <property type="entry name" value="PCN-bd_Tpept"/>
</dbReference>
<evidence type="ECO:0000259" key="16">
    <source>
        <dbReference type="Pfam" id="PF00905"/>
    </source>
</evidence>
<dbReference type="InterPro" id="IPR012338">
    <property type="entry name" value="Beta-lactam/transpept-like"/>
</dbReference>
<keyword evidence="5 18" id="KW-0328">Glycosyltransferase</keyword>
<evidence type="ECO:0000256" key="11">
    <source>
        <dbReference type="ARBA" id="ARBA00023316"/>
    </source>
</evidence>
<dbReference type="GO" id="GO:0008658">
    <property type="term" value="F:penicillin binding"/>
    <property type="evidence" value="ECO:0007669"/>
    <property type="project" value="InterPro"/>
</dbReference>
<dbReference type="InterPro" id="IPR001264">
    <property type="entry name" value="Glyco_trans_51"/>
</dbReference>
<name>A0A6J4SHT8_9ACTN</name>
<dbReference type="GO" id="GO:0008955">
    <property type="term" value="F:peptidoglycan glycosyltransferase activity"/>
    <property type="evidence" value="ECO:0007669"/>
    <property type="project" value="UniProtKB-EC"/>
</dbReference>
<evidence type="ECO:0000259" key="17">
    <source>
        <dbReference type="Pfam" id="PF00912"/>
    </source>
</evidence>
<keyword evidence="11" id="KW-0961">Cell wall biogenesis/degradation</keyword>
<dbReference type="InterPro" id="IPR050396">
    <property type="entry name" value="Glycosyltr_51/Transpeptidase"/>
</dbReference>
<comment type="similarity">
    <text evidence="1">In the C-terminal section; belongs to the transpeptidase family.</text>
</comment>
<dbReference type="GO" id="GO:0009002">
    <property type="term" value="F:serine-type D-Ala-D-Ala carboxypeptidase activity"/>
    <property type="evidence" value="ECO:0007669"/>
    <property type="project" value="UniProtKB-EC"/>
</dbReference>
<dbReference type="AlphaFoldDB" id="A0A6J4SHT8"/>
<evidence type="ECO:0000256" key="1">
    <source>
        <dbReference type="ARBA" id="ARBA00007090"/>
    </source>
</evidence>
<dbReference type="EMBL" id="CADCVU010000069">
    <property type="protein sequence ID" value="CAA9492011.1"/>
    <property type="molecule type" value="Genomic_DNA"/>
</dbReference>
<dbReference type="Gene3D" id="3.40.710.10">
    <property type="entry name" value="DD-peptidase/beta-lactamase superfamily"/>
    <property type="match status" value="1"/>
</dbReference>
<keyword evidence="9" id="KW-0573">Peptidoglycan synthesis</keyword>
<dbReference type="SUPFAM" id="SSF53955">
    <property type="entry name" value="Lysozyme-like"/>
    <property type="match status" value="1"/>
</dbReference>
<comment type="catalytic activity">
    <reaction evidence="13">
        <text>[GlcNAc-(1-&gt;4)-Mur2Ac(oyl-L-Ala-gamma-D-Glu-L-Lys-D-Ala-D-Ala)](n)-di-trans,octa-cis-undecaprenyl diphosphate + beta-D-GlcNAc-(1-&gt;4)-Mur2Ac(oyl-L-Ala-gamma-D-Glu-L-Lys-D-Ala-D-Ala)-di-trans,octa-cis-undecaprenyl diphosphate = [GlcNAc-(1-&gt;4)-Mur2Ac(oyl-L-Ala-gamma-D-Glu-L-Lys-D-Ala-D-Ala)](n+1)-di-trans,octa-cis-undecaprenyl diphosphate + di-trans,octa-cis-undecaprenyl diphosphate + H(+)</text>
        <dbReference type="Rhea" id="RHEA:23708"/>
        <dbReference type="Rhea" id="RHEA-COMP:9602"/>
        <dbReference type="Rhea" id="RHEA-COMP:9603"/>
        <dbReference type="ChEBI" id="CHEBI:15378"/>
        <dbReference type="ChEBI" id="CHEBI:58405"/>
        <dbReference type="ChEBI" id="CHEBI:60033"/>
        <dbReference type="ChEBI" id="CHEBI:78435"/>
        <dbReference type="EC" id="2.4.99.28"/>
    </reaction>
</comment>
<keyword evidence="3" id="KW-0121">Carboxypeptidase</keyword>
<evidence type="ECO:0000256" key="2">
    <source>
        <dbReference type="ARBA" id="ARBA00007739"/>
    </source>
</evidence>
<dbReference type="Pfam" id="PF00905">
    <property type="entry name" value="Transpeptidase"/>
    <property type="match status" value="1"/>
</dbReference>
<evidence type="ECO:0000313" key="18">
    <source>
        <dbReference type="EMBL" id="CAA9492011.1"/>
    </source>
</evidence>
<dbReference type="GO" id="GO:0008360">
    <property type="term" value="P:regulation of cell shape"/>
    <property type="evidence" value="ECO:0007669"/>
    <property type="project" value="UniProtKB-KW"/>
</dbReference>
<keyword evidence="15" id="KW-0812">Transmembrane</keyword>
<dbReference type="GO" id="GO:0006508">
    <property type="term" value="P:proteolysis"/>
    <property type="evidence" value="ECO:0007669"/>
    <property type="project" value="UniProtKB-KW"/>
</dbReference>
<evidence type="ECO:0000256" key="4">
    <source>
        <dbReference type="ARBA" id="ARBA00022670"/>
    </source>
</evidence>
<organism evidence="18">
    <name type="scientific">uncultured Solirubrobacterales bacterium</name>
    <dbReference type="NCBI Taxonomy" id="768556"/>
    <lineage>
        <taxon>Bacteria</taxon>
        <taxon>Bacillati</taxon>
        <taxon>Actinomycetota</taxon>
        <taxon>Thermoleophilia</taxon>
        <taxon>Solirubrobacterales</taxon>
        <taxon>environmental samples</taxon>
    </lineage>
</organism>
<feature type="compositionally biased region" description="Low complexity" evidence="14">
    <location>
        <begin position="648"/>
        <end position="666"/>
    </location>
</feature>
<keyword evidence="15" id="KW-0472">Membrane</keyword>
<feature type="transmembrane region" description="Helical" evidence="15">
    <location>
        <begin position="21"/>
        <end position="46"/>
    </location>
</feature>
<evidence type="ECO:0000256" key="8">
    <source>
        <dbReference type="ARBA" id="ARBA00022960"/>
    </source>
</evidence>
<dbReference type="SUPFAM" id="SSF56601">
    <property type="entry name" value="beta-lactamase/transpeptidase-like"/>
    <property type="match status" value="1"/>
</dbReference>
<feature type="domain" description="Glycosyl transferase family 51" evidence="17">
    <location>
        <begin position="75"/>
        <end position="253"/>
    </location>
</feature>
<dbReference type="Pfam" id="PF00912">
    <property type="entry name" value="Transgly"/>
    <property type="match status" value="1"/>
</dbReference>
<evidence type="ECO:0000256" key="10">
    <source>
        <dbReference type="ARBA" id="ARBA00023268"/>
    </source>
</evidence>
<feature type="domain" description="Penicillin-binding protein transpeptidase" evidence="16">
    <location>
        <begin position="341"/>
        <end position="587"/>
    </location>
</feature>
<keyword evidence="15" id="KW-1133">Transmembrane helix</keyword>
<dbReference type="EC" id="3.4.-.-" evidence="18"/>
<dbReference type="FunFam" id="1.10.3810.10:FF:000001">
    <property type="entry name" value="Penicillin-binding protein 1A"/>
    <property type="match status" value="1"/>
</dbReference>